<evidence type="ECO:0000256" key="1">
    <source>
        <dbReference type="SAM" id="SignalP"/>
    </source>
</evidence>
<dbReference type="AlphaFoldDB" id="A0A806K198"/>
<accession>A0A806K198</accession>
<dbReference type="EMBL" id="JQ844238">
    <property type="protein sequence ID" value="AGS53626.1"/>
    <property type="molecule type" value="Genomic_DNA"/>
</dbReference>
<feature type="chain" id="PRO_5032984194" description="Pectate lyase superfamily protein domain-containing protein" evidence="1">
    <location>
        <begin position="29"/>
        <end position="529"/>
    </location>
</feature>
<dbReference type="Gene3D" id="2.160.20.10">
    <property type="entry name" value="Single-stranded right-handed beta-helix, Pectin lyase-like"/>
    <property type="match status" value="1"/>
</dbReference>
<dbReference type="SUPFAM" id="SSF51126">
    <property type="entry name" value="Pectin lyase-like"/>
    <property type="match status" value="1"/>
</dbReference>
<evidence type="ECO:0000313" key="2">
    <source>
        <dbReference type="EMBL" id="AGS53626.1"/>
    </source>
</evidence>
<name>A0A806K198_9BACT</name>
<feature type="signal peptide" evidence="1">
    <location>
        <begin position="1"/>
        <end position="28"/>
    </location>
</feature>
<proteinExistence type="predicted"/>
<keyword evidence="1" id="KW-0732">Signal</keyword>
<sequence length="529" mass="57915">MKRTIFLSIVIALSVASFSCSRPQTSMATSPTPAKDAGYISYSQYGAIGDGKTDDLDAIIKAHAAANESGLPVKADAGANYYIGNTIKTAIIQTDTDWGDAKFIIDDSEVDLDGRNSHVFSVTSKLSPTQITTVASFKMNQAKLDLSLPHNSFIEATDANTLRYIRFGPNQNNGAPQIDVFVVDKAGNVDARAPIIWDFDNVSTMTAYPIDPETLTIKGGHFTTIANRAEPRYTSYSRGIDITRSNVVVDNVYHAIAGEGDQGAPYRGFISIGRCADVTVQNSTLSGHKVYSTLYSSGAAGSPVWMGTYDVNVNRAINVKFINCKQANDVNDPTLWGIFTSNFSKNLLFDRVEFSRFDAHQGVTNAVIKDSVVGFRGINLIGRGQFLVENTKVFGPYFIDLRSDYGSAFDGEVIIRNCEFTPNAGRRSDAILFGGNNTGQHNFGYTCHMPKKITIDGLAIHDVNPPSDYQGPKIFADFNKDFTSEDYKEQFPFVITEEVAISNMTAKSGKPFIVSTNPFMFRKVKITEK</sequence>
<organism evidence="2">
    <name type="scientific">uncultured bacterium contig00074</name>
    <dbReference type="NCBI Taxonomy" id="1181553"/>
    <lineage>
        <taxon>Bacteria</taxon>
        <taxon>environmental samples</taxon>
    </lineage>
</organism>
<dbReference type="InterPro" id="IPR011050">
    <property type="entry name" value="Pectin_lyase_fold/virulence"/>
</dbReference>
<evidence type="ECO:0008006" key="3">
    <source>
        <dbReference type="Google" id="ProtNLM"/>
    </source>
</evidence>
<dbReference type="InterPro" id="IPR012334">
    <property type="entry name" value="Pectin_lyas_fold"/>
</dbReference>
<dbReference type="PROSITE" id="PS51257">
    <property type="entry name" value="PROKAR_LIPOPROTEIN"/>
    <property type="match status" value="1"/>
</dbReference>
<protein>
    <recommendedName>
        <fullName evidence="3">Pectate lyase superfamily protein domain-containing protein</fullName>
    </recommendedName>
</protein>
<reference evidence="2" key="1">
    <citation type="submission" date="2012-03" db="EMBL/GenBank/DDBJ databases">
        <title>Functional metagenomics reveals considerable lignocellulase gene clusters in the gut microbiome of a wood-feeding higher termite.</title>
        <authorList>
            <person name="Liu N."/>
        </authorList>
    </citation>
    <scope>NUCLEOTIDE SEQUENCE</scope>
</reference>